<feature type="compositionally biased region" description="Low complexity" evidence="6">
    <location>
        <begin position="905"/>
        <end position="919"/>
    </location>
</feature>
<keyword evidence="1" id="KW-0488">Methylation</keyword>
<gene>
    <name evidence="8" type="ORF">V1264_002075</name>
</gene>
<feature type="compositionally biased region" description="Basic and acidic residues" evidence="6">
    <location>
        <begin position="155"/>
        <end position="188"/>
    </location>
</feature>
<dbReference type="SMART" id="SM00582">
    <property type="entry name" value="RPR"/>
    <property type="match status" value="1"/>
</dbReference>
<evidence type="ECO:0000313" key="8">
    <source>
        <dbReference type="EMBL" id="KAK7116386.1"/>
    </source>
</evidence>
<feature type="compositionally biased region" description="Polar residues" evidence="6">
    <location>
        <begin position="765"/>
        <end position="774"/>
    </location>
</feature>
<dbReference type="GO" id="GO:0000993">
    <property type="term" value="F:RNA polymerase II complex binding"/>
    <property type="evidence" value="ECO:0007669"/>
    <property type="project" value="TreeGrafter"/>
</dbReference>
<dbReference type="PANTHER" id="PTHR12460:SF40">
    <property type="entry name" value="REGULATION OF NUCLEAR PRE-MRNA DOMAIN-CONTAINING PROTEIN 2"/>
    <property type="match status" value="1"/>
</dbReference>
<dbReference type="InterPro" id="IPR006569">
    <property type="entry name" value="CID_dom"/>
</dbReference>
<dbReference type="InterPro" id="IPR032337">
    <property type="entry name" value="RPRD1A/B_C"/>
</dbReference>
<comment type="caution">
    <text evidence="8">The sequence shown here is derived from an EMBL/GenBank/DDBJ whole genome shotgun (WGS) entry which is preliminary data.</text>
</comment>
<dbReference type="Gene3D" id="6.10.250.2560">
    <property type="match status" value="1"/>
</dbReference>
<keyword evidence="2" id="KW-0597">Phosphoprotein</keyword>
<protein>
    <recommendedName>
        <fullName evidence="5">Regulation of nuclear pre-mRNA domain-containing protein 2</fullName>
    </recommendedName>
</protein>
<dbReference type="FunFam" id="1.25.40.90:FF:000020">
    <property type="entry name" value="regulation of nuclear pre-mRNA domain-containing protein 2 isoform X1"/>
    <property type="match status" value="1"/>
</dbReference>
<evidence type="ECO:0000256" key="5">
    <source>
        <dbReference type="ARBA" id="ARBA00067342"/>
    </source>
</evidence>
<evidence type="ECO:0000259" key="7">
    <source>
        <dbReference type="PROSITE" id="PS51391"/>
    </source>
</evidence>
<dbReference type="CDD" id="cd16981">
    <property type="entry name" value="CID_RPRD_like"/>
    <property type="match status" value="1"/>
</dbReference>
<feature type="region of interest" description="Disordered" evidence="6">
    <location>
        <begin position="565"/>
        <end position="624"/>
    </location>
</feature>
<dbReference type="GO" id="GO:0031124">
    <property type="term" value="P:mRNA 3'-end processing"/>
    <property type="evidence" value="ECO:0007669"/>
    <property type="project" value="TreeGrafter"/>
</dbReference>
<evidence type="ECO:0000313" key="9">
    <source>
        <dbReference type="Proteomes" id="UP001374579"/>
    </source>
</evidence>
<dbReference type="InterPro" id="IPR008942">
    <property type="entry name" value="ENTH_VHS"/>
</dbReference>
<evidence type="ECO:0000256" key="1">
    <source>
        <dbReference type="ARBA" id="ARBA00022481"/>
    </source>
</evidence>
<keyword evidence="3" id="KW-0007">Acetylation</keyword>
<keyword evidence="9" id="KW-1185">Reference proteome</keyword>
<feature type="compositionally biased region" description="Polar residues" evidence="6">
    <location>
        <begin position="450"/>
        <end position="468"/>
    </location>
</feature>
<dbReference type="Pfam" id="PF04818">
    <property type="entry name" value="CID"/>
    <property type="match status" value="1"/>
</dbReference>
<name>A0AAN9GQJ0_9CAEN</name>
<evidence type="ECO:0000256" key="6">
    <source>
        <dbReference type="SAM" id="MobiDB-lite"/>
    </source>
</evidence>
<evidence type="ECO:0000256" key="4">
    <source>
        <dbReference type="ARBA" id="ARBA00062892"/>
    </source>
</evidence>
<dbReference type="PROSITE" id="PS51391">
    <property type="entry name" value="CID"/>
    <property type="match status" value="1"/>
</dbReference>
<feature type="region of interest" description="Disordered" evidence="6">
    <location>
        <begin position="446"/>
        <end position="547"/>
    </location>
</feature>
<feature type="region of interest" description="Disordered" evidence="6">
    <location>
        <begin position="354"/>
        <end position="416"/>
    </location>
</feature>
<feature type="region of interest" description="Disordered" evidence="6">
    <location>
        <begin position="134"/>
        <end position="206"/>
    </location>
</feature>
<feature type="compositionally biased region" description="Polar residues" evidence="6">
    <location>
        <begin position="530"/>
        <end position="547"/>
    </location>
</feature>
<feature type="compositionally biased region" description="Pro residues" evidence="6">
    <location>
        <begin position="610"/>
        <end position="624"/>
    </location>
</feature>
<dbReference type="SUPFAM" id="SSF48464">
    <property type="entry name" value="ENTH/VHS domain"/>
    <property type="match status" value="1"/>
</dbReference>
<evidence type="ECO:0000256" key="3">
    <source>
        <dbReference type="ARBA" id="ARBA00022990"/>
    </source>
</evidence>
<dbReference type="EMBL" id="JBAMIC010000001">
    <property type="protein sequence ID" value="KAK7116386.1"/>
    <property type="molecule type" value="Genomic_DNA"/>
</dbReference>
<dbReference type="PANTHER" id="PTHR12460">
    <property type="entry name" value="CYCLIN-DEPENDENT KINASE INHIBITOR-RELATED PROTEIN"/>
    <property type="match status" value="1"/>
</dbReference>
<feature type="compositionally biased region" description="Basic and acidic residues" evidence="6">
    <location>
        <begin position="846"/>
        <end position="878"/>
    </location>
</feature>
<feature type="compositionally biased region" description="Basic and acidic residues" evidence="6">
    <location>
        <begin position="668"/>
        <end position="678"/>
    </location>
</feature>
<feature type="compositionally biased region" description="Acidic residues" evidence="6">
    <location>
        <begin position="815"/>
        <end position="834"/>
    </location>
</feature>
<feature type="compositionally biased region" description="Pro residues" evidence="6">
    <location>
        <begin position="741"/>
        <end position="752"/>
    </location>
</feature>
<comment type="subunit">
    <text evidence="4">Associates with the RNA polymerase II complex.</text>
</comment>
<dbReference type="Gene3D" id="1.25.40.90">
    <property type="match status" value="1"/>
</dbReference>
<proteinExistence type="predicted"/>
<feature type="region of interest" description="Disordered" evidence="6">
    <location>
        <begin position="655"/>
        <end position="986"/>
    </location>
</feature>
<feature type="compositionally biased region" description="Basic and acidic residues" evidence="6">
    <location>
        <begin position="590"/>
        <end position="600"/>
    </location>
</feature>
<dbReference type="AlphaFoldDB" id="A0AAN9GQJ0"/>
<feature type="compositionally biased region" description="Pro residues" evidence="6">
    <location>
        <begin position="503"/>
        <end position="513"/>
    </location>
</feature>
<organism evidence="8 9">
    <name type="scientific">Littorina saxatilis</name>
    <dbReference type="NCBI Taxonomy" id="31220"/>
    <lineage>
        <taxon>Eukaryota</taxon>
        <taxon>Metazoa</taxon>
        <taxon>Spiralia</taxon>
        <taxon>Lophotrochozoa</taxon>
        <taxon>Mollusca</taxon>
        <taxon>Gastropoda</taxon>
        <taxon>Caenogastropoda</taxon>
        <taxon>Littorinimorpha</taxon>
        <taxon>Littorinoidea</taxon>
        <taxon>Littorinidae</taxon>
        <taxon>Littorina</taxon>
    </lineage>
</organism>
<feature type="compositionally biased region" description="Low complexity" evidence="6">
    <location>
        <begin position="728"/>
        <end position="740"/>
    </location>
</feature>
<feature type="domain" description="CID" evidence="7">
    <location>
        <begin position="3"/>
        <end position="134"/>
    </location>
</feature>
<accession>A0AAN9GQJ0</accession>
<dbReference type="Pfam" id="PF16566">
    <property type="entry name" value="CREPT"/>
    <property type="match status" value="1"/>
</dbReference>
<evidence type="ECO:0000256" key="2">
    <source>
        <dbReference type="ARBA" id="ARBA00022553"/>
    </source>
</evidence>
<feature type="compositionally biased region" description="Basic residues" evidence="6">
    <location>
        <begin position="141"/>
        <end position="154"/>
    </location>
</feature>
<reference evidence="8 9" key="1">
    <citation type="submission" date="2024-02" db="EMBL/GenBank/DDBJ databases">
        <title>Chromosome-scale genome assembly of the rough periwinkle Littorina saxatilis.</title>
        <authorList>
            <person name="De Jode A."/>
            <person name="Faria R."/>
            <person name="Formenti G."/>
            <person name="Sims Y."/>
            <person name="Smith T.P."/>
            <person name="Tracey A."/>
            <person name="Wood J.M.D."/>
            <person name="Zagrodzka Z.B."/>
            <person name="Johannesson K."/>
            <person name="Butlin R.K."/>
            <person name="Leder E.H."/>
        </authorList>
    </citation>
    <scope>NUCLEOTIDE SEQUENCE [LARGE SCALE GENOMIC DNA]</scope>
    <source>
        <strain evidence="8">Snail1</strain>
        <tissue evidence="8">Muscle</tissue>
    </source>
</reference>
<feature type="compositionally biased region" description="Basic and acidic residues" evidence="6">
    <location>
        <begin position="890"/>
        <end position="903"/>
    </location>
</feature>
<sequence length="986" mass="108974">MASAGFNEESVEKRFMSVTNTQDSIQGLSLWILHHKTHHTRIVELWYKAMKRSVKPSHRLTLFYLCNDVVQTCKRKKANIYLDTFKPMVQQASALVRDVSIKPKVERIFNIWEERQVFDKDFVTDLKAVLDGKPASDGVFKKPHSRSHSHKSKDKAREKAKERAKEKAERAKEERAKEKAERAKEKASAELSPGGEEFEAVQPADPTLLTAEKEKEKAEDVDAPSEETLAAFKPPEMIEKIRTFKHQAAEVDIKVRQLSHLKLDASSIEAIKQLKDRAHGNEFSTQFEESCLRLEDAVKGLEKKIGEQRDVLSQLTTSEYFYDQQYREAKIVANAYKNYGSRINTMKRKVDDLVRSLPSSPSREAPSPGNTPPLENTDNHLPMGVGEDDDMPSPPDEAPSPGSSPGDTVMKGGSSSLENRLASFISPLQAGSGSGSVVEERPIPVYVPQPLNSNGNTSSRRPSANKTLTEPDVPFPEEEEGGGTPLTDEQPSTPVMDEEPGDSPSPPPPPPPPPEKKKKKENPIDFLSRLISQTQKTKPVGASTSNSFLESFSLLTSKVKESINLKNSSDDDDDDSNAGDSPGPKSWKAWKAEKAAKEDVSIEPSGIPMGIPPPPISNFALPPPPPPTSLAPPIVPPMGVPPVMAMPVPPPVSSSPFFQLTSPGQKENWPEVDDRMGDGGDSLPSPNMVYPPMQDDLSSSPYPPMKSVVQVKSILRKPGNSVLKELTPSSEDSSSSSSMLAPPPPPPPPPLPRSTLQSVIGDGSAISTLGSGSDSEALEFREKLKRKTSVGGIPSSYTPNPIRPNLMTLTPGGEMDMDLDDEEEEEGEEEDEDETPRIPVLSSVVRRVDPVEQKIAREKEMHQLRERDSDIHGRDLHEPPSSAPPPRGDTFQRERRYSRENRDNYYPPSSSASSSGYGYRDNRSYGYVPEEPDPYYQPYPPRNSQPNFYGEAQYSNNGNYFGPTPPKRPFIKHGNNRGGNRQNYPY</sequence>
<dbReference type="Proteomes" id="UP001374579">
    <property type="component" value="Unassembled WGS sequence"/>
</dbReference>
<feature type="compositionally biased region" description="Polar residues" evidence="6">
    <location>
        <begin position="944"/>
        <end position="959"/>
    </location>
</feature>